<gene>
    <name evidence="2" type="ORF">PCANC_20058</name>
</gene>
<evidence type="ECO:0000256" key="1">
    <source>
        <dbReference type="SAM" id="MobiDB-lite"/>
    </source>
</evidence>
<dbReference type="STRING" id="200324.A0A2N5T173"/>
<protein>
    <submittedName>
        <fullName evidence="2">Uncharacterized protein</fullName>
    </submittedName>
</protein>
<dbReference type="EMBL" id="PGCJ01000816">
    <property type="protein sequence ID" value="PLW19260.1"/>
    <property type="molecule type" value="Genomic_DNA"/>
</dbReference>
<name>A0A2N5T173_9BASI</name>
<evidence type="ECO:0000313" key="2">
    <source>
        <dbReference type="EMBL" id="PLW19260.1"/>
    </source>
</evidence>
<feature type="compositionally biased region" description="Low complexity" evidence="1">
    <location>
        <begin position="301"/>
        <end position="313"/>
    </location>
</feature>
<evidence type="ECO:0000313" key="3">
    <source>
        <dbReference type="Proteomes" id="UP000235388"/>
    </source>
</evidence>
<feature type="region of interest" description="Disordered" evidence="1">
    <location>
        <begin position="301"/>
        <end position="352"/>
    </location>
</feature>
<feature type="compositionally biased region" description="Basic and acidic residues" evidence="1">
    <location>
        <begin position="249"/>
        <end position="276"/>
    </location>
</feature>
<accession>A0A2N5T173</accession>
<proteinExistence type="predicted"/>
<sequence length="461" mass="49647">MAAAVNHLAVARFGVHIMYVDVANHQQAPLFVEHINYSLLLTPNPLIHQPINSLLIRHTCRAPKFSVEDLDVQGMNGSLGLQVFSMKENGLGPVMEDHRLDAQALSAIHLNHTLSSLSKSSQALTRRLQSLGISTHSLLLEDSSRPSCGEGFGAKFNLDVVGQRIIVVIDSQDGVEIPVGPQGLHSQTNLPAPVSLHAHHIQAATASSSYAIYADGSLIQIPLNAHSPAPSHHHTRPTSHPAEMPLAHSSKDKLCPGSLPEHHPHNSAEHAQDSHADSQTTLWDALRAAFGGALVNMRGNASVQQSPASPASVGSRNQRVPSLLPSTAAPPAPSSPPISPLPSSAQSPVNLPRKSAAASLNAALAARSSQCTSLRITQWLGLAHCSREGSSFLQQNTYLRPQQLSRNSLLKQEKSPMTQDMMPTTWEALSASCATYRRTWAIQFCWYWAGRQPAQEECGRV</sequence>
<reference evidence="2 3" key="1">
    <citation type="submission" date="2017-11" db="EMBL/GenBank/DDBJ databases">
        <title>De novo assembly and phasing of dikaryotic genomes from two isolates of Puccinia coronata f. sp. avenae, the causal agent of oat crown rust.</title>
        <authorList>
            <person name="Miller M.E."/>
            <person name="Zhang Y."/>
            <person name="Omidvar V."/>
            <person name="Sperschneider J."/>
            <person name="Schwessinger B."/>
            <person name="Raley C."/>
            <person name="Palmer J.M."/>
            <person name="Garnica D."/>
            <person name="Upadhyaya N."/>
            <person name="Rathjen J."/>
            <person name="Taylor J.M."/>
            <person name="Park R.F."/>
            <person name="Dodds P.N."/>
            <person name="Hirsch C.D."/>
            <person name="Kianian S.F."/>
            <person name="Figueroa M."/>
        </authorList>
    </citation>
    <scope>NUCLEOTIDE SEQUENCE [LARGE SCALE GENOMIC DNA]</scope>
    <source>
        <strain evidence="2">12NC29</strain>
    </source>
</reference>
<dbReference type="Proteomes" id="UP000235388">
    <property type="component" value="Unassembled WGS sequence"/>
</dbReference>
<dbReference type="AlphaFoldDB" id="A0A2N5T173"/>
<feature type="region of interest" description="Disordered" evidence="1">
    <location>
        <begin position="224"/>
        <end position="278"/>
    </location>
</feature>
<feature type="compositionally biased region" description="Pro residues" evidence="1">
    <location>
        <begin position="328"/>
        <end position="340"/>
    </location>
</feature>
<comment type="caution">
    <text evidence="2">The sequence shown here is derived from an EMBL/GenBank/DDBJ whole genome shotgun (WGS) entry which is preliminary data.</text>
</comment>
<organism evidence="2 3">
    <name type="scientific">Puccinia coronata f. sp. avenae</name>
    <dbReference type="NCBI Taxonomy" id="200324"/>
    <lineage>
        <taxon>Eukaryota</taxon>
        <taxon>Fungi</taxon>
        <taxon>Dikarya</taxon>
        <taxon>Basidiomycota</taxon>
        <taxon>Pucciniomycotina</taxon>
        <taxon>Pucciniomycetes</taxon>
        <taxon>Pucciniales</taxon>
        <taxon>Pucciniaceae</taxon>
        <taxon>Puccinia</taxon>
    </lineage>
</organism>
<keyword evidence="3" id="KW-1185">Reference proteome</keyword>